<evidence type="ECO:0000313" key="1">
    <source>
        <dbReference type="EMBL" id="KAJ7994939.1"/>
    </source>
</evidence>
<protein>
    <submittedName>
        <fullName evidence="1">Uncharacterized protein</fullName>
    </submittedName>
</protein>
<proteinExistence type="predicted"/>
<comment type="caution">
    <text evidence="1">The sequence shown here is derived from an EMBL/GenBank/DDBJ whole genome shotgun (WGS) entry which is preliminary data.</text>
</comment>
<sequence>MRSQKQQTNTGAERFLTPTVNSYKLHLTAVKCLIPEKTFRRLPEHRWSKDLTKDVTMDTMKMKLPRHDSRLNSGTAGGSLLHTPVLAFVSEFKGPGGPHQPPAVVHRRLTEDLGPQPNRVKPRRATQSAGAIYSHSTSRFTSAGPGETLSLSENSTPGFSLAICSHDDCALSPERLDLDRRGLEECPLLEGRDRLRLLNFQHNQIMHIQNLSHLRRLVFLDLYDNHISEMSGISALASLRVLMLGNNRIHRISSLDNLTKLDVLDLHGNKISQIENISHLSELRVLNLAGNCVSRVSNLRGLHSLTELNLRHNCISTVHD</sequence>
<organism evidence="1 2">
    <name type="scientific">Dallia pectoralis</name>
    <name type="common">Alaska blackfish</name>
    <dbReference type="NCBI Taxonomy" id="75939"/>
    <lineage>
        <taxon>Eukaryota</taxon>
        <taxon>Metazoa</taxon>
        <taxon>Chordata</taxon>
        <taxon>Craniata</taxon>
        <taxon>Vertebrata</taxon>
        <taxon>Euteleostomi</taxon>
        <taxon>Actinopterygii</taxon>
        <taxon>Neopterygii</taxon>
        <taxon>Teleostei</taxon>
        <taxon>Protacanthopterygii</taxon>
        <taxon>Esociformes</taxon>
        <taxon>Umbridae</taxon>
        <taxon>Dallia</taxon>
    </lineage>
</organism>
<dbReference type="EMBL" id="CM055749">
    <property type="protein sequence ID" value="KAJ7994939.1"/>
    <property type="molecule type" value="Genomic_DNA"/>
</dbReference>
<accession>A0ACC2FU59</accession>
<name>A0ACC2FU59_DALPE</name>
<dbReference type="Proteomes" id="UP001157502">
    <property type="component" value="Chromosome 22"/>
</dbReference>
<keyword evidence="2" id="KW-1185">Reference proteome</keyword>
<gene>
    <name evidence="1" type="ORF">DPEC_G00254730</name>
</gene>
<evidence type="ECO:0000313" key="2">
    <source>
        <dbReference type="Proteomes" id="UP001157502"/>
    </source>
</evidence>
<reference evidence="1" key="1">
    <citation type="submission" date="2021-05" db="EMBL/GenBank/DDBJ databases">
        <authorList>
            <person name="Pan Q."/>
            <person name="Jouanno E."/>
            <person name="Zahm M."/>
            <person name="Klopp C."/>
            <person name="Cabau C."/>
            <person name="Louis A."/>
            <person name="Berthelot C."/>
            <person name="Parey E."/>
            <person name="Roest Crollius H."/>
            <person name="Montfort J."/>
            <person name="Robinson-Rechavi M."/>
            <person name="Bouchez O."/>
            <person name="Lampietro C."/>
            <person name="Lopez Roques C."/>
            <person name="Donnadieu C."/>
            <person name="Postlethwait J."/>
            <person name="Bobe J."/>
            <person name="Dillon D."/>
            <person name="Chandos A."/>
            <person name="von Hippel F."/>
            <person name="Guiguen Y."/>
        </authorList>
    </citation>
    <scope>NUCLEOTIDE SEQUENCE</scope>
    <source>
        <strain evidence="1">YG-Jan2019</strain>
    </source>
</reference>